<evidence type="ECO:0000256" key="1">
    <source>
        <dbReference type="SAM" id="MobiDB-lite"/>
    </source>
</evidence>
<organism evidence="3">
    <name type="scientific">Glyptapanteles flavicoxis</name>
    <dbReference type="NCBI Taxonomy" id="463051"/>
    <lineage>
        <taxon>Eukaryota</taxon>
        <taxon>Metazoa</taxon>
        <taxon>Ecdysozoa</taxon>
        <taxon>Arthropoda</taxon>
        <taxon>Hexapoda</taxon>
        <taxon>Insecta</taxon>
        <taxon>Pterygota</taxon>
        <taxon>Neoptera</taxon>
        <taxon>Endopterygota</taxon>
        <taxon>Hymenoptera</taxon>
        <taxon>Apocrita</taxon>
        <taxon>Ichneumonoidea</taxon>
        <taxon>Braconidae</taxon>
        <taxon>Microgastrinae</taxon>
        <taxon>Glyptapanteles</taxon>
    </lineage>
</organism>
<feature type="signal peptide" evidence="2">
    <location>
        <begin position="1"/>
        <end position="21"/>
    </location>
</feature>
<accession>B7S892</accession>
<dbReference type="EMBL" id="EF710644">
    <property type="protein sequence ID" value="ACE75116.1"/>
    <property type="molecule type" value="Genomic_DNA"/>
</dbReference>
<name>B7S892_9HYME</name>
<feature type="compositionally biased region" description="Polar residues" evidence="1">
    <location>
        <begin position="149"/>
        <end position="163"/>
    </location>
</feature>
<feature type="region of interest" description="Disordered" evidence="1">
    <location>
        <begin position="149"/>
        <end position="176"/>
    </location>
</feature>
<feature type="chain" id="PRO_5002863101" evidence="2">
    <location>
        <begin position="22"/>
        <end position="279"/>
    </location>
</feature>
<keyword evidence="2" id="KW-0732">Signal</keyword>
<protein>
    <submittedName>
        <fullName evidence="3">p325-like protein</fullName>
    </submittedName>
</protein>
<reference evidence="3" key="1">
    <citation type="submission" date="2007-06" db="EMBL/GenBank/DDBJ databases">
        <title>Bracovirus Evolution: Comparative Genomics of Multiple Viral and Proviral Genomes.</title>
        <authorList>
            <person name="Desjardins C.A."/>
            <person name="Gundersen-Rindal D.E."/>
            <person name="Hostetler J.B."/>
            <person name="Tallon L.J."/>
            <person name="Utterback T.R."/>
            <person name="Fuester R.W."/>
            <person name="Schatz M.C."/>
            <person name="Pedroni M.J."/>
            <person name="Fadrosh D.W."/>
            <person name="Haas B.J."/>
            <person name="Toms B.S."/>
            <person name="Chen D."/>
            <person name="Nene V."/>
        </authorList>
    </citation>
    <scope>NUCLEOTIDE SEQUENCE</scope>
</reference>
<sequence>MLYITIVTLLIASNGISRIEAREIGERRAQLDKTPVDGVNTAIEAVAVQNDNTFNTGLNDESIYGSVVKVKNTIYESPDSRQPISTQTRTVVAPGGPGYDGIYYAKSEERDQQGQPINKVSATTYMSGNSFDVMPESKHVFGSYIEQNNNVYRSRDGNNQTQPNEKHKSSNRGNSELTAETILTNNAFYSNGNSHINAGVSITRNGHVYTSDKDSQTGENTINDMERQDNLSDVMTELGDINQAGDEVKDNLESRANPAEKSVSWWQSVKNWIKNKFGY</sequence>
<gene>
    <name evidence="3" type="ORF">GFP_L7_0580</name>
</gene>
<dbReference type="AlphaFoldDB" id="B7S892"/>
<evidence type="ECO:0000256" key="2">
    <source>
        <dbReference type="SAM" id="SignalP"/>
    </source>
</evidence>
<evidence type="ECO:0000313" key="3">
    <source>
        <dbReference type="EMBL" id="ACE75116.1"/>
    </source>
</evidence>
<proteinExistence type="predicted"/>